<name>A0A1H4T4A4_9BRAD</name>
<dbReference type="Proteomes" id="UP000198992">
    <property type="component" value="Unassembled WGS sequence"/>
</dbReference>
<feature type="region of interest" description="Disordered" evidence="1">
    <location>
        <begin position="31"/>
        <end position="86"/>
    </location>
</feature>
<evidence type="ECO:0000313" key="2">
    <source>
        <dbReference type="EMBL" id="SEC51119.1"/>
    </source>
</evidence>
<evidence type="ECO:0000313" key="3">
    <source>
        <dbReference type="Proteomes" id="UP000198992"/>
    </source>
</evidence>
<sequence>MFLRLRGRETDMKSFTVAAVILALIATPTLAQGRRGGGGDDRKTEKKPQIDEKAYKAALDRIPEPKEKYDPWGVTKPAADPAKRPK</sequence>
<evidence type="ECO:0000256" key="1">
    <source>
        <dbReference type="SAM" id="MobiDB-lite"/>
    </source>
</evidence>
<proteinExistence type="predicted"/>
<reference evidence="2 3" key="1">
    <citation type="submission" date="2016-10" db="EMBL/GenBank/DDBJ databases">
        <authorList>
            <person name="de Groot N.N."/>
        </authorList>
    </citation>
    <scope>NUCLEOTIDE SEQUENCE [LARGE SCALE GENOMIC DNA]</scope>
    <source>
        <strain evidence="2 3">MT12</strain>
    </source>
</reference>
<feature type="compositionally biased region" description="Basic and acidic residues" evidence="1">
    <location>
        <begin position="37"/>
        <end position="70"/>
    </location>
</feature>
<organism evidence="2 3">
    <name type="scientific">Bradyrhizobium erythrophlei</name>
    <dbReference type="NCBI Taxonomy" id="1437360"/>
    <lineage>
        <taxon>Bacteria</taxon>
        <taxon>Pseudomonadati</taxon>
        <taxon>Pseudomonadota</taxon>
        <taxon>Alphaproteobacteria</taxon>
        <taxon>Hyphomicrobiales</taxon>
        <taxon>Nitrobacteraceae</taxon>
        <taxon>Bradyrhizobium</taxon>
    </lineage>
</organism>
<protein>
    <submittedName>
        <fullName evidence="2">Uncharacterized protein</fullName>
    </submittedName>
</protein>
<dbReference type="EMBL" id="FNTH01000001">
    <property type="protein sequence ID" value="SEC51119.1"/>
    <property type="molecule type" value="Genomic_DNA"/>
</dbReference>
<accession>A0A1H4T4A4</accession>
<gene>
    <name evidence="2" type="ORF">SAMN05444164_2017</name>
</gene>
<dbReference type="AlphaFoldDB" id="A0A1H4T4A4"/>